<evidence type="ECO:0000256" key="1">
    <source>
        <dbReference type="ARBA" id="ARBA00010990"/>
    </source>
</evidence>
<keyword evidence="2 5" id="KW-0808">Transferase</keyword>
<dbReference type="SUPFAM" id="SSF56214">
    <property type="entry name" value="4'-phosphopantetheinyl transferase"/>
    <property type="match status" value="2"/>
</dbReference>
<dbReference type="Proteomes" id="UP000278962">
    <property type="component" value="Unassembled WGS sequence"/>
</dbReference>
<dbReference type="InterPro" id="IPR050559">
    <property type="entry name" value="P-Pant_transferase_sf"/>
</dbReference>
<dbReference type="GO" id="GO:0005829">
    <property type="term" value="C:cytosol"/>
    <property type="evidence" value="ECO:0007669"/>
    <property type="project" value="TreeGrafter"/>
</dbReference>
<dbReference type="Pfam" id="PF01648">
    <property type="entry name" value="ACPS"/>
    <property type="match status" value="1"/>
</dbReference>
<feature type="domain" description="4'-phosphopantetheinyl transferase N-terminal" evidence="4">
    <location>
        <begin position="14"/>
        <end position="90"/>
    </location>
</feature>
<evidence type="ECO:0000313" key="6">
    <source>
        <dbReference type="Proteomes" id="UP000278962"/>
    </source>
</evidence>
<dbReference type="InterPro" id="IPR037143">
    <property type="entry name" value="4-PPantetheinyl_Trfase_dom_sf"/>
</dbReference>
<reference evidence="5 6" key="1">
    <citation type="submission" date="2018-10" db="EMBL/GenBank/DDBJ databases">
        <title>Genomic Encyclopedia of Archaeal and Bacterial Type Strains, Phase II (KMG-II): from individual species to whole genera.</title>
        <authorList>
            <person name="Goeker M."/>
        </authorList>
    </citation>
    <scope>NUCLEOTIDE SEQUENCE [LARGE SCALE GENOMIC DNA]</scope>
    <source>
        <strain evidence="5 6">DSM 14954</strain>
    </source>
</reference>
<keyword evidence="6" id="KW-1185">Reference proteome</keyword>
<evidence type="ECO:0000259" key="4">
    <source>
        <dbReference type="Pfam" id="PF22624"/>
    </source>
</evidence>
<proteinExistence type="inferred from homology"/>
<name>A0A660L9A8_9ACTN</name>
<dbReference type="GO" id="GO:0000287">
    <property type="term" value="F:magnesium ion binding"/>
    <property type="evidence" value="ECO:0007669"/>
    <property type="project" value="InterPro"/>
</dbReference>
<gene>
    <name evidence="5" type="ORF">C8N24_6181</name>
</gene>
<dbReference type="InterPro" id="IPR055066">
    <property type="entry name" value="AASDHPPT_N"/>
</dbReference>
<evidence type="ECO:0000259" key="3">
    <source>
        <dbReference type="Pfam" id="PF01648"/>
    </source>
</evidence>
<dbReference type="AlphaFoldDB" id="A0A660L9A8"/>
<evidence type="ECO:0000256" key="2">
    <source>
        <dbReference type="ARBA" id="ARBA00022679"/>
    </source>
</evidence>
<feature type="domain" description="4'-phosphopantetheinyl transferase" evidence="3">
    <location>
        <begin position="97"/>
        <end position="151"/>
    </location>
</feature>
<dbReference type="PANTHER" id="PTHR12215">
    <property type="entry name" value="PHOSPHOPANTETHEINE TRANSFERASE"/>
    <property type="match status" value="1"/>
</dbReference>
<dbReference type="PANTHER" id="PTHR12215:SF10">
    <property type="entry name" value="L-AMINOADIPATE-SEMIALDEHYDE DEHYDROGENASE-PHOSPHOPANTETHEINYL TRANSFERASE"/>
    <property type="match status" value="1"/>
</dbReference>
<comment type="similarity">
    <text evidence="1">Belongs to the P-Pant transferase superfamily. Gsp/Sfp/HetI/AcpT family.</text>
</comment>
<dbReference type="Gene3D" id="3.90.470.20">
    <property type="entry name" value="4'-phosphopantetheinyl transferase domain"/>
    <property type="match status" value="1"/>
</dbReference>
<dbReference type="GO" id="GO:0008897">
    <property type="term" value="F:holo-[acyl-carrier-protein] synthase activity"/>
    <property type="evidence" value="ECO:0007669"/>
    <property type="project" value="InterPro"/>
</dbReference>
<dbReference type="EMBL" id="RBIL01000002">
    <property type="protein sequence ID" value="RKQ88140.1"/>
    <property type="molecule type" value="Genomic_DNA"/>
</dbReference>
<dbReference type="Pfam" id="PF22624">
    <property type="entry name" value="AASDHPPT_N"/>
    <property type="match status" value="1"/>
</dbReference>
<organism evidence="5 6">
    <name type="scientific">Solirubrobacter pauli</name>
    <dbReference type="NCBI Taxonomy" id="166793"/>
    <lineage>
        <taxon>Bacteria</taxon>
        <taxon>Bacillati</taxon>
        <taxon>Actinomycetota</taxon>
        <taxon>Thermoleophilia</taxon>
        <taxon>Solirubrobacterales</taxon>
        <taxon>Solirubrobacteraceae</taxon>
        <taxon>Solirubrobacter</taxon>
    </lineage>
</organism>
<accession>A0A660L9A8</accession>
<dbReference type="GO" id="GO:0019878">
    <property type="term" value="P:lysine biosynthetic process via aminoadipic acid"/>
    <property type="evidence" value="ECO:0007669"/>
    <property type="project" value="TreeGrafter"/>
</dbReference>
<evidence type="ECO:0000313" key="5">
    <source>
        <dbReference type="EMBL" id="RKQ88140.1"/>
    </source>
</evidence>
<protein>
    <submittedName>
        <fullName evidence="5">4'-phosphopantetheinyl transferase</fullName>
    </submittedName>
</protein>
<dbReference type="InterPro" id="IPR008278">
    <property type="entry name" value="4-PPantetheinyl_Trfase_dom"/>
</dbReference>
<sequence>MQLVQEEPLVRRLRSLLPPIDRERADRFQRAGAAERWTVSRAALRILLCARLGCIPEDLQIEVTEHGKPYLPGSPLHFNLSHSGDRALIALSEACEVGVDIERPGRNVRAVERTLSDGERATGDDLLQVWCRKEAWAKALGGGLGWSPERFDTTRTNGFALADLPLDGGYRGALAVEGADASHALRKLSL</sequence>
<comment type="caution">
    <text evidence="5">The sequence shown here is derived from an EMBL/GenBank/DDBJ whole genome shotgun (WGS) entry which is preliminary data.</text>
</comment>
<dbReference type="RefSeq" id="WP_170179530.1">
    <property type="nucleotide sequence ID" value="NZ_RBIL01000002.1"/>
</dbReference>